<feature type="compositionally biased region" description="Basic residues" evidence="4">
    <location>
        <begin position="759"/>
        <end position="769"/>
    </location>
</feature>
<evidence type="ECO:0000259" key="5">
    <source>
        <dbReference type="Pfam" id="PF13614"/>
    </source>
</evidence>
<name>A0ABQ6M7W5_9STRA</name>
<evidence type="ECO:0000313" key="7">
    <source>
        <dbReference type="Proteomes" id="UP001165060"/>
    </source>
</evidence>
<feature type="region of interest" description="Disordered" evidence="4">
    <location>
        <begin position="203"/>
        <end position="244"/>
    </location>
</feature>
<evidence type="ECO:0000256" key="2">
    <source>
        <dbReference type="ARBA" id="ARBA00022741"/>
    </source>
</evidence>
<organism evidence="6 7">
    <name type="scientific">Tetraparma gracilis</name>
    <dbReference type="NCBI Taxonomy" id="2962635"/>
    <lineage>
        <taxon>Eukaryota</taxon>
        <taxon>Sar</taxon>
        <taxon>Stramenopiles</taxon>
        <taxon>Ochrophyta</taxon>
        <taxon>Bolidophyceae</taxon>
        <taxon>Parmales</taxon>
        <taxon>Triparmaceae</taxon>
        <taxon>Tetraparma</taxon>
    </lineage>
</organism>
<dbReference type="PANTHER" id="PTHR43384:SF6">
    <property type="entry name" value="SEPTUM SITE-DETERMINING PROTEIN MIND HOMOLOG, CHLOROPLASTIC"/>
    <property type="match status" value="1"/>
</dbReference>
<dbReference type="CDD" id="cd02036">
    <property type="entry name" value="MinD"/>
    <property type="match status" value="1"/>
</dbReference>
<dbReference type="EMBL" id="BRYB01001236">
    <property type="protein sequence ID" value="GMI21274.1"/>
    <property type="molecule type" value="Genomic_DNA"/>
</dbReference>
<dbReference type="Gene3D" id="3.40.50.300">
    <property type="entry name" value="P-loop containing nucleotide triphosphate hydrolases"/>
    <property type="match status" value="1"/>
</dbReference>
<feature type="compositionally biased region" description="Pro residues" evidence="4">
    <location>
        <begin position="212"/>
        <end position="232"/>
    </location>
</feature>
<evidence type="ECO:0000313" key="6">
    <source>
        <dbReference type="EMBL" id="GMI21274.1"/>
    </source>
</evidence>
<dbReference type="InterPro" id="IPR025669">
    <property type="entry name" value="AAA_dom"/>
</dbReference>
<feature type="region of interest" description="Disordered" evidence="4">
    <location>
        <begin position="610"/>
        <end position="636"/>
    </location>
</feature>
<evidence type="ECO:0000256" key="3">
    <source>
        <dbReference type="ARBA" id="ARBA00022840"/>
    </source>
</evidence>
<feature type="region of interest" description="Disordered" evidence="4">
    <location>
        <begin position="752"/>
        <end position="777"/>
    </location>
</feature>
<keyword evidence="3" id="KW-0067">ATP-binding</keyword>
<feature type="domain" description="AAA" evidence="5">
    <location>
        <begin position="978"/>
        <end position="1138"/>
    </location>
</feature>
<evidence type="ECO:0000256" key="1">
    <source>
        <dbReference type="ARBA" id="ARBA00010257"/>
    </source>
</evidence>
<evidence type="ECO:0000256" key="4">
    <source>
        <dbReference type="SAM" id="MobiDB-lite"/>
    </source>
</evidence>
<dbReference type="Proteomes" id="UP001165060">
    <property type="component" value="Unassembled WGS sequence"/>
</dbReference>
<comment type="caution">
    <text evidence="6">The sequence shown here is derived from an EMBL/GenBank/DDBJ whole genome shotgun (WGS) entry which is preliminary data.</text>
</comment>
<keyword evidence="2" id="KW-0547">Nucleotide-binding</keyword>
<dbReference type="Gene3D" id="1.20.1280.170">
    <property type="entry name" value="Exocyst complex component Exo70"/>
    <property type="match status" value="1"/>
</dbReference>
<gene>
    <name evidence="6" type="ORF">TeGR_g5994</name>
</gene>
<sequence>MPPSPASPLEQLDDLLLSIQECEAALSANTAKLVSSCASLDQLTSPMSASASSLVVSSSNITDVISELTAVQKQLSLPSTSPAALLKILNEAPHKSLSFPPHPHEACYHAHYSDPDPSHCRLSWKNGTLPQGLLSDAHSAYGKVCETLARTSKVKGIEAGNMPGRFSSYLAAKQLQESGLRARLDWLAAFEGLIRCWSGETSGMRGDDDAAAPPPAPSPVSPSSPPGTPFSPPRRARRSVSFSPPPVPLAKARFLPKSTATSLRRLLTLLTTATSHLYHPPMSSFLTSFPYATPPDSPPSLPVSYLLSHPIPPPPYLRAALAREQGWERASDRLYSWTPTNLRYLDAYVHSRLLVITESLLKKPAFAAPTLKRRGSSELNPQDVSVDHSYEICDAVVALSDILAVERTGYMELVSESLAKLKAHSTDDSRSAEFSAVYEQAVSAGFEAISGYVVELLRLIVAPVVSPDLSAFTSVRDLTVVVTNNLRCLASYYSSLQHLTGLTEAIHVSAHSKDTPPQILLKNLTSDLTNAATTALANLTRNLHTMPCAAPLNLGVSPVTSSAVYAVRVISSFKDTYDEMGKHSRKTESEGMNGVVKSIVVALMDNLQKQATSAQETHGHSPSLNSPKAPGRRTSLDLGISANESFASGSSSRSALGGGVNNNINGTAYSSIFSLNNCHYLHHALSPDAARLRRQSIDDVEDEDEPDHAIESSWYRSSGWIERPIQLQRTLLQKVLEAQDFEAASHLLKIVSRNLPPKPRPRKQSKHAPLRPPVESELHENHDGLYSRLVKRTAPRPGGLSKEPRDEVLSEGNTFVYPSLLLILSFFVTGFNNQKTFEIFKLYLETFQIPPRALSGALAFALRFSAMPITVVSHLIAAGADPAFRFPALAADEFEDGWCDTYLQGVYWGGEDFGKAAADNMTPETPSEIRSLVDAATPEPLHAPSPVGLANSTFRNEPKPDADGKRLPPPDSDSSYGRIVAVTSGKGGVGKTTSAASFAMGLAAKNPSLSVCVVDFDIGLRNLDIHLGAERRVIFDFINLLQRDCTASQALIRDKKFPNLSLLAASQTKDKDSLTISGVEHVLATLAEKFDYVVLDSPAGIESGAKHAMYFADDAIIVTNPELSSCRDADKMIGFINARSRRAETGAEPVSQTLLITRYEPQRAEDGESLSITDIQELLGLDLVGVIPESKAILTCTNLGTPVITLGDENKAAGAYSDMVDRFVGEKDVEWRFTAPEEASFFDKVKSVFGK</sequence>
<dbReference type="InterPro" id="IPR010223">
    <property type="entry name" value="MinD"/>
</dbReference>
<comment type="similarity">
    <text evidence="1">Belongs to the ParA family. MinD subfamily.</text>
</comment>
<dbReference type="InterPro" id="IPR027417">
    <property type="entry name" value="P-loop_NTPase"/>
</dbReference>
<dbReference type="SUPFAM" id="SSF52540">
    <property type="entry name" value="P-loop containing nucleoside triphosphate hydrolases"/>
    <property type="match status" value="1"/>
</dbReference>
<dbReference type="InterPro" id="IPR050625">
    <property type="entry name" value="ParA/MinD_ATPase"/>
</dbReference>
<accession>A0ABQ6M7W5</accession>
<reference evidence="6 7" key="1">
    <citation type="journal article" date="2023" name="Commun. Biol.">
        <title>Genome analysis of Parmales, the sister group of diatoms, reveals the evolutionary specialization of diatoms from phago-mixotrophs to photoautotrophs.</title>
        <authorList>
            <person name="Ban H."/>
            <person name="Sato S."/>
            <person name="Yoshikawa S."/>
            <person name="Yamada K."/>
            <person name="Nakamura Y."/>
            <person name="Ichinomiya M."/>
            <person name="Sato N."/>
            <person name="Blanc-Mathieu R."/>
            <person name="Endo H."/>
            <person name="Kuwata A."/>
            <person name="Ogata H."/>
        </authorList>
    </citation>
    <scope>NUCLEOTIDE SEQUENCE [LARGE SCALE GENOMIC DNA]</scope>
</reference>
<feature type="compositionally biased region" description="Polar residues" evidence="4">
    <location>
        <begin position="610"/>
        <end position="626"/>
    </location>
</feature>
<keyword evidence="7" id="KW-1185">Reference proteome</keyword>
<dbReference type="PANTHER" id="PTHR43384">
    <property type="entry name" value="SEPTUM SITE-DETERMINING PROTEIN MIND HOMOLOG, CHLOROPLASTIC-RELATED"/>
    <property type="match status" value="1"/>
</dbReference>
<dbReference type="Pfam" id="PF13614">
    <property type="entry name" value="AAA_31"/>
    <property type="match status" value="1"/>
</dbReference>
<proteinExistence type="inferred from homology"/>
<feature type="compositionally biased region" description="Basic and acidic residues" evidence="4">
    <location>
        <begin position="956"/>
        <end position="968"/>
    </location>
</feature>
<feature type="region of interest" description="Disordered" evidence="4">
    <location>
        <begin position="943"/>
        <end position="977"/>
    </location>
</feature>
<protein>
    <recommendedName>
        <fullName evidence="5">AAA domain-containing protein</fullName>
    </recommendedName>
</protein>
<dbReference type="NCBIfam" id="TIGR01968">
    <property type="entry name" value="minD_bact"/>
    <property type="match status" value="1"/>
</dbReference>